<dbReference type="EMBL" id="BOSL01000005">
    <property type="protein sequence ID" value="GIP52925.1"/>
    <property type="molecule type" value="Genomic_DNA"/>
</dbReference>
<dbReference type="EC" id="2.1.1.37" evidence="7"/>
<dbReference type="RefSeq" id="WP_213654608.1">
    <property type="nucleotide sequence ID" value="NZ_BOSL01000005.1"/>
</dbReference>
<keyword evidence="1 5" id="KW-0489">Methyltransferase</keyword>
<evidence type="ECO:0000256" key="4">
    <source>
        <dbReference type="ARBA" id="ARBA00022747"/>
    </source>
</evidence>
<accession>A0ABQ4MA98</accession>
<keyword evidence="2 5" id="KW-0808">Transferase</keyword>
<dbReference type="GO" id="GO:0008168">
    <property type="term" value="F:methyltransferase activity"/>
    <property type="evidence" value="ECO:0007669"/>
    <property type="project" value="UniProtKB-KW"/>
</dbReference>
<comment type="similarity">
    <text evidence="5 6">Belongs to the class I-like SAM-binding methyltransferase superfamily. C5-methyltransferase family.</text>
</comment>
<dbReference type="InterPro" id="IPR050390">
    <property type="entry name" value="C5-Methyltransferase"/>
</dbReference>
<comment type="catalytic activity">
    <reaction evidence="7">
        <text>a 2'-deoxycytidine in DNA + S-adenosyl-L-methionine = a 5-methyl-2'-deoxycytidine in DNA + S-adenosyl-L-homocysteine + H(+)</text>
        <dbReference type="Rhea" id="RHEA:13681"/>
        <dbReference type="Rhea" id="RHEA-COMP:11369"/>
        <dbReference type="Rhea" id="RHEA-COMP:11370"/>
        <dbReference type="ChEBI" id="CHEBI:15378"/>
        <dbReference type="ChEBI" id="CHEBI:57856"/>
        <dbReference type="ChEBI" id="CHEBI:59789"/>
        <dbReference type="ChEBI" id="CHEBI:85452"/>
        <dbReference type="ChEBI" id="CHEBI:85454"/>
        <dbReference type="EC" id="2.1.1.37"/>
    </reaction>
</comment>
<evidence type="ECO:0000256" key="3">
    <source>
        <dbReference type="ARBA" id="ARBA00022691"/>
    </source>
</evidence>
<evidence type="ECO:0000256" key="5">
    <source>
        <dbReference type="PROSITE-ProRule" id="PRU01016"/>
    </source>
</evidence>
<dbReference type="Gene3D" id="3.40.50.150">
    <property type="entry name" value="Vaccinia Virus protein VP39"/>
    <property type="match status" value="1"/>
</dbReference>
<keyword evidence="9" id="KW-1185">Reference proteome</keyword>
<dbReference type="SUPFAM" id="SSF53335">
    <property type="entry name" value="S-adenosyl-L-methionine-dependent methyltransferases"/>
    <property type="match status" value="1"/>
</dbReference>
<dbReference type="Gene3D" id="3.90.120.10">
    <property type="entry name" value="DNA Methylase, subunit A, domain 2"/>
    <property type="match status" value="1"/>
</dbReference>
<dbReference type="PANTHER" id="PTHR10629:SF52">
    <property type="entry name" value="DNA (CYTOSINE-5)-METHYLTRANSFERASE 1"/>
    <property type="match status" value="1"/>
</dbReference>
<dbReference type="GO" id="GO:0032259">
    <property type="term" value="P:methylation"/>
    <property type="evidence" value="ECO:0007669"/>
    <property type="project" value="UniProtKB-KW"/>
</dbReference>
<dbReference type="PROSITE" id="PS51679">
    <property type="entry name" value="SAM_MT_C5"/>
    <property type="match status" value="1"/>
</dbReference>
<reference evidence="8 9" key="1">
    <citation type="submission" date="2021-03" db="EMBL/GenBank/DDBJ databases">
        <title>Antimicrobial resistance genes in bacteria isolated from Japanese honey, and their potential for conferring macrolide and lincosamide resistance in the American foulbrood pathogen Paenibacillus larvae.</title>
        <authorList>
            <person name="Okamoto M."/>
            <person name="Kumagai M."/>
            <person name="Kanamori H."/>
            <person name="Takamatsu D."/>
        </authorList>
    </citation>
    <scope>NUCLEOTIDE SEQUENCE [LARGE SCALE GENOMIC DNA]</scope>
    <source>
        <strain evidence="8 9">J42TS3</strain>
    </source>
</reference>
<evidence type="ECO:0000256" key="1">
    <source>
        <dbReference type="ARBA" id="ARBA00022603"/>
    </source>
</evidence>
<keyword evidence="4" id="KW-0680">Restriction system</keyword>
<evidence type="ECO:0000256" key="6">
    <source>
        <dbReference type="RuleBase" id="RU000416"/>
    </source>
</evidence>
<dbReference type="Proteomes" id="UP000679992">
    <property type="component" value="Unassembled WGS sequence"/>
</dbReference>
<dbReference type="PANTHER" id="PTHR10629">
    <property type="entry name" value="CYTOSINE-SPECIFIC METHYLTRANSFERASE"/>
    <property type="match status" value="1"/>
</dbReference>
<dbReference type="InterPro" id="IPR018117">
    <property type="entry name" value="C5_DNA_meth_AS"/>
</dbReference>
<evidence type="ECO:0000256" key="2">
    <source>
        <dbReference type="ARBA" id="ARBA00022679"/>
    </source>
</evidence>
<dbReference type="PRINTS" id="PR00105">
    <property type="entry name" value="C5METTRFRASE"/>
</dbReference>
<dbReference type="InterPro" id="IPR001525">
    <property type="entry name" value="C5_MeTfrase"/>
</dbReference>
<evidence type="ECO:0000313" key="9">
    <source>
        <dbReference type="Proteomes" id="UP000679992"/>
    </source>
</evidence>
<dbReference type="Pfam" id="PF00145">
    <property type="entry name" value="DNA_methylase"/>
    <property type="match status" value="1"/>
</dbReference>
<feature type="active site" evidence="5">
    <location>
        <position position="77"/>
    </location>
</feature>
<dbReference type="PROSITE" id="PS00094">
    <property type="entry name" value="C5_MTASE_1"/>
    <property type="match status" value="1"/>
</dbReference>
<keyword evidence="3 5" id="KW-0949">S-adenosyl-L-methionine</keyword>
<evidence type="ECO:0000313" key="8">
    <source>
        <dbReference type="EMBL" id="GIP52925.1"/>
    </source>
</evidence>
<dbReference type="CDD" id="cd00315">
    <property type="entry name" value="Cyt_C5_DNA_methylase"/>
    <property type="match status" value="1"/>
</dbReference>
<comment type="caution">
    <text evidence="8">The sequence shown here is derived from an EMBL/GenBank/DDBJ whole genome shotgun (WGS) entry which is preliminary data.</text>
</comment>
<gene>
    <name evidence="8" type="ORF">J42TS3_19600</name>
</gene>
<dbReference type="NCBIfam" id="TIGR00675">
    <property type="entry name" value="dcm"/>
    <property type="match status" value="1"/>
</dbReference>
<proteinExistence type="inferred from homology"/>
<dbReference type="InterPro" id="IPR029063">
    <property type="entry name" value="SAM-dependent_MTases_sf"/>
</dbReference>
<protein>
    <recommendedName>
        <fullName evidence="7">Cytosine-specific methyltransferase</fullName>
        <ecNumber evidence="7">2.1.1.37</ecNumber>
    </recommendedName>
</protein>
<evidence type="ECO:0000256" key="7">
    <source>
        <dbReference type="RuleBase" id="RU000417"/>
    </source>
</evidence>
<name>A0ABQ4MA98_9BACL</name>
<sequence length="392" mass="44790">MKDKFNKPTVLSMFCGCGGLDLGFHQSGYDVLWANDINEDACLTYEHNLGNVVRGNIEDLEIPKIEDLDVLLSGFPCQSFSNAGNRKGIQEKRGNLYKFTLKFIEELQPKVVMMENVRGLLSTKTENGFLLPEILESLSNMNYEVHFKLVNASHYGVPQNRLRVIVIALKKDIGLGKFHFPSPITDVDLSLKNTIFDIPEDTPNQDEMIKLNPQAIYLGSFVPEGGSWKDIPTDVLPERLKKIRDNMEKYRWPNFYRRFHRDEIAGTITAAFKPENAGVWHPTEDRVFTTREIARIQAFPDSFVFKGRTVKANYEMIGNAVPPKLSYAFANCLKEVIEGKDIPKRENIRYFSKINFGSVPVRVGDAEVVFDFLEKEEQVEQVEQVELLISNR</sequence>
<organism evidence="8 9">
    <name type="scientific">Paenibacillus vini</name>
    <dbReference type="NCBI Taxonomy" id="1476024"/>
    <lineage>
        <taxon>Bacteria</taxon>
        <taxon>Bacillati</taxon>
        <taxon>Bacillota</taxon>
        <taxon>Bacilli</taxon>
        <taxon>Bacillales</taxon>
        <taxon>Paenibacillaceae</taxon>
        <taxon>Paenibacillus</taxon>
    </lineage>
</organism>